<dbReference type="Proteomes" id="UP000325081">
    <property type="component" value="Unassembled WGS sequence"/>
</dbReference>
<reference evidence="2" key="1">
    <citation type="journal article" date="2019" name="Curr. Biol.">
        <title>Genome Sequence of Striga asiatica Provides Insight into the Evolution of Plant Parasitism.</title>
        <authorList>
            <person name="Yoshida S."/>
            <person name="Kim S."/>
            <person name="Wafula E.K."/>
            <person name="Tanskanen J."/>
            <person name="Kim Y.M."/>
            <person name="Honaas L."/>
            <person name="Yang Z."/>
            <person name="Spallek T."/>
            <person name="Conn C.E."/>
            <person name="Ichihashi Y."/>
            <person name="Cheong K."/>
            <person name="Cui S."/>
            <person name="Der J.P."/>
            <person name="Gundlach H."/>
            <person name="Jiao Y."/>
            <person name="Hori C."/>
            <person name="Ishida J.K."/>
            <person name="Kasahara H."/>
            <person name="Kiba T."/>
            <person name="Kim M.S."/>
            <person name="Koo N."/>
            <person name="Laohavisit A."/>
            <person name="Lee Y.H."/>
            <person name="Lumba S."/>
            <person name="McCourt P."/>
            <person name="Mortimer J.C."/>
            <person name="Mutuku J.M."/>
            <person name="Nomura T."/>
            <person name="Sasaki-Sekimoto Y."/>
            <person name="Seto Y."/>
            <person name="Wang Y."/>
            <person name="Wakatake T."/>
            <person name="Sakakibara H."/>
            <person name="Demura T."/>
            <person name="Yamaguchi S."/>
            <person name="Yoneyama K."/>
            <person name="Manabe R.I."/>
            <person name="Nelson D.C."/>
            <person name="Schulman A.H."/>
            <person name="Timko M.P."/>
            <person name="dePamphilis C.W."/>
            <person name="Choi D."/>
            <person name="Shirasu K."/>
        </authorList>
    </citation>
    <scope>NUCLEOTIDE SEQUENCE [LARGE SCALE GENOMIC DNA]</scope>
    <source>
        <strain evidence="2">cv. UVA1</strain>
    </source>
</reference>
<sequence>MALLDWHKPIHRNSEKAISQMSIVIRNGHNTKLNEANWVPGLHCRKPQLRVEVDGNLFCVKDLLLAGGVKWDKTLVRVLFTEADAEKILQIKSLKPRTADQWHCSFLFKGKLSV</sequence>
<dbReference type="OrthoDB" id="1742963at2759"/>
<protein>
    <submittedName>
        <fullName evidence="1">Ribonuclease H-like superfamily protein</fullName>
    </submittedName>
</protein>
<comment type="caution">
    <text evidence="1">The sequence shown here is derived from an EMBL/GenBank/DDBJ whole genome shotgun (WGS) entry which is preliminary data.</text>
</comment>
<dbReference type="AlphaFoldDB" id="A0A5A7RDN7"/>
<dbReference type="EMBL" id="BKCP01011959">
    <property type="protein sequence ID" value="GER55622.1"/>
    <property type="molecule type" value="Genomic_DNA"/>
</dbReference>
<gene>
    <name evidence="1" type="ORF">STAS_33305</name>
</gene>
<evidence type="ECO:0000313" key="1">
    <source>
        <dbReference type="EMBL" id="GER55622.1"/>
    </source>
</evidence>
<organism evidence="1 2">
    <name type="scientific">Striga asiatica</name>
    <name type="common">Asiatic witchweed</name>
    <name type="synonym">Buchnera asiatica</name>
    <dbReference type="NCBI Taxonomy" id="4170"/>
    <lineage>
        <taxon>Eukaryota</taxon>
        <taxon>Viridiplantae</taxon>
        <taxon>Streptophyta</taxon>
        <taxon>Embryophyta</taxon>
        <taxon>Tracheophyta</taxon>
        <taxon>Spermatophyta</taxon>
        <taxon>Magnoliopsida</taxon>
        <taxon>eudicotyledons</taxon>
        <taxon>Gunneridae</taxon>
        <taxon>Pentapetalae</taxon>
        <taxon>asterids</taxon>
        <taxon>lamiids</taxon>
        <taxon>Lamiales</taxon>
        <taxon>Orobanchaceae</taxon>
        <taxon>Buchnereae</taxon>
        <taxon>Striga</taxon>
    </lineage>
</organism>
<evidence type="ECO:0000313" key="2">
    <source>
        <dbReference type="Proteomes" id="UP000325081"/>
    </source>
</evidence>
<name>A0A5A7RDN7_STRAF</name>
<proteinExistence type="predicted"/>
<keyword evidence="2" id="KW-1185">Reference proteome</keyword>
<accession>A0A5A7RDN7</accession>